<comment type="caution">
    <text evidence="3">The sequence shown here is derived from an EMBL/GenBank/DDBJ whole genome shotgun (WGS) entry which is preliminary data.</text>
</comment>
<dbReference type="PANTHER" id="PTHR47186">
    <property type="entry name" value="LEUCINE-RICH REPEAT-CONTAINING PROTEIN 57"/>
    <property type="match status" value="1"/>
</dbReference>
<reference evidence="3" key="1">
    <citation type="submission" date="2019-09" db="EMBL/GenBank/DDBJ databases">
        <title>Draft genome information of white flower Hibiscus syriacus.</title>
        <authorList>
            <person name="Kim Y.-M."/>
        </authorList>
    </citation>
    <scope>NUCLEOTIDE SEQUENCE [LARGE SCALE GENOMIC DNA]</scope>
    <source>
        <strain evidence="3">YM2019G1</strain>
    </source>
</reference>
<gene>
    <name evidence="3" type="ORF">F3Y22_tig00110013pilonHSYRG00244</name>
</gene>
<dbReference type="InterPro" id="IPR056789">
    <property type="entry name" value="LRR_R13L1-DRL21"/>
</dbReference>
<dbReference type="Pfam" id="PF25019">
    <property type="entry name" value="LRR_R13L1-DRL21"/>
    <property type="match status" value="1"/>
</dbReference>
<feature type="compositionally biased region" description="Polar residues" evidence="1">
    <location>
        <begin position="431"/>
        <end position="442"/>
    </location>
</feature>
<dbReference type="EMBL" id="VEPZ02000812">
    <property type="protein sequence ID" value="KAE8718451.1"/>
    <property type="molecule type" value="Genomic_DNA"/>
</dbReference>
<sequence>MGKPSSRPDSTSKSDKKFDRSPVLRKLKEGKQLTAVLEHPAFQVNPLAAIHQHLQNTQPVLDEKPKKKLGCINELHGELRICNLQLVRHKQEANGANLHRKEKLYKVILEWSWTARDYNSEQVMEGLQPHSNLQSLIVVDFPGKNFPSWMSRPIHGSNTGLFLLNNLQLELINCKCTSLPLGQLQNLQFLKLKNLVKMESIEFHYGQCSGGNTGDQGVSCIAKIHLRGDANLKEWTKMAAANTIMFPCKIGDGPSTSTCLKELLLYQCPDLSSIPNLEGFSSLRNLTVDCCNTLEVLPIEGRCSSLEKHWIIECVALSKIGAGLSTASCLEELEINSCPYLTSIPYMEGFSYLERLNIASRSKLERFPLRGPLPCLIELRIWRRIKTPAAKLIAIQNLPLQSNDIRFTSTDIGSIRWILRRDARNPGSEFHPTSQSLPSSFASDRMEKAEVSPLPTSTPHRPRWMTIG</sequence>
<name>A0A6A3BRC4_HIBSY</name>
<organism evidence="3 4">
    <name type="scientific">Hibiscus syriacus</name>
    <name type="common">Rose of Sharon</name>
    <dbReference type="NCBI Taxonomy" id="106335"/>
    <lineage>
        <taxon>Eukaryota</taxon>
        <taxon>Viridiplantae</taxon>
        <taxon>Streptophyta</taxon>
        <taxon>Embryophyta</taxon>
        <taxon>Tracheophyta</taxon>
        <taxon>Spermatophyta</taxon>
        <taxon>Magnoliopsida</taxon>
        <taxon>eudicotyledons</taxon>
        <taxon>Gunneridae</taxon>
        <taxon>Pentapetalae</taxon>
        <taxon>rosids</taxon>
        <taxon>malvids</taxon>
        <taxon>Malvales</taxon>
        <taxon>Malvaceae</taxon>
        <taxon>Malvoideae</taxon>
        <taxon>Hibiscus</taxon>
    </lineage>
</organism>
<evidence type="ECO:0000259" key="2">
    <source>
        <dbReference type="Pfam" id="PF25019"/>
    </source>
</evidence>
<evidence type="ECO:0000256" key="1">
    <source>
        <dbReference type="SAM" id="MobiDB-lite"/>
    </source>
</evidence>
<dbReference type="AlphaFoldDB" id="A0A6A3BRC4"/>
<feature type="region of interest" description="Disordered" evidence="1">
    <location>
        <begin position="427"/>
        <end position="468"/>
    </location>
</feature>
<evidence type="ECO:0000313" key="4">
    <source>
        <dbReference type="Proteomes" id="UP000436088"/>
    </source>
</evidence>
<proteinExistence type="predicted"/>
<evidence type="ECO:0000313" key="3">
    <source>
        <dbReference type="EMBL" id="KAE8718451.1"/>
    </source>
</evidence>
<dbReference type="PANTHER" id="PTHR47186:SF42">
    <property type="entry name" value="DISEASE RESISTANCE RPP13-LIKE PROTEIN 1"/>
    <property type="match status" value="1"/>
</dbReference>
<dbReference type="SUPFAM" id="SSF52058">
    <property type="entry name" value="L domain-like"/>
    <property type="match status" value="1"/>
</dbReference>
<dbReference type="Gene3D" id="3.80.10.10">
    <property type="entry name" value="Ribonuclease Inhibitor"/>
    <property type="match status" value="2"/>
</dbReference>
<protein>
    <recommendedName>
        <fullName evidence="2">R13L1/DRL21-like LRR repeat region domain-containing protein</fullName>
    </recommendedName>
</protein>
<feature type="region of interest" description="Disordered" evidence="1">
    <location>
        <begin position="1"/>
        <end position="23"/>
    </location>
</feature>
<keyword evidence="4" id="KW-1185">Reference proteome</keyword>
<feature type="compositionally biased region" description="Basic and acidic residues" evidence="1">
    <location>
        <begin position="10"/>
        <end position="23"/>
    </location>
</feature>
<dbReference type="Proteomes" id="UP000436088">
    <property type="component" value="Unassembled WGS sequence"/>
</dbReference>
<accession>A0A6A3BRC4</accession>
<dbReference type="InterPro" id="IPR032675">
    <property type="entry name" value="LRR_dom_sf"/>
</dbReference>
<feature type="domain" description="R13L1/DRL21-like LRR repeat region" evidence="2">
    <location>
        <begin position="68"/>
        <end position="194"/>
    </location>
</feature>